<proteinExistence type="predicted"/>
<dbReference type="PROSITE" id="PS50937">
    <property type="entry name" value="HTH_MERR_2"/>
    <property type="match status" value="1"/>
</dbReference>
<dbReference type="SMART" id="SM00422">
    <property type="entry name" value="HTH_MERR"/>
    <property type="match status" value="1"/>
</dbReference>
<feature type="domain" description="HTH cro/C1-type" evidence="3">
    <location>
        <begin position="112"/>
        <end position="165"/>
    </location>
</feature>
<evidence type="ECO:0000259" key="3">
    <source>
        <dbReference type="PROSITE" id="PS50943"/>
    </source>
</evidence>
<dbReference type="GO" id="GO:0003677">
    <property type="term" value="F:DNA binding"/>
    <property type="evidence" value="ECO:0007669"/>
    <property type="project" value="UniProtKB-KW"/>
</dbReference>
<organism evidence="4 5">
    <name type="scientific">Lactonifactor longoviformis DSM 17459</name>
    <dbReference type="NCBI Taxonomy" id="1122155"/>
    <lineage>
        <taxon>Bacteria</taxon>
        <taxon>Bacillati</taxon>
        <taxon>Bacillota</taxon>
        <taxon>Clostridia</taxon>
        <taxon>Eubacteriales</taxon>
        <taxon>Clostridiaceae</taxon>
        <taxon>Lactonifactor</taxon>
    </lineage>
</organism>
<dbReference type="CDD" id="cd02209">
    <property type="entry name" value="cupin_XRE_C"/>
    <property type="match status" value="1"/>
</dbReference>
<dbReference type="SUPFAM" id="SSF51182">
    <property type="entry name" value="RmlC-like cupins"/>
    <property type="match status" value="1"/>
</dbReference>
<dbReference type="SUPFAM" id="SSF46955">
    <property type="entry name" value="Putative DNA-binding domain"/>
    <property type="match status" value="1"/>
</dbReference>
<dbReference type="EMBL" id="FQVI01000003">
    <property type="protein sequence ID" value="SHE61249.1"/>
    <property type="molecule type" value="Genomic_DNA"/>
</dbReference>
<dbReference type="InterPro" id="IPR011051">
    <property type="entry name" value="RmlC_Cupin_sf"/>
</dbReference>
<dbReference type="AlphaFoldDB" id="A0A1M4UX59"/>
<accession>A0A1M4UX59</accession>
<feature type="domain" description="HTH merR-type" evidence="2">
    <location>
        <begin position="11"/>
        <end position="61"/>
    </location>
</feature>
<dbReference type="GO" id="GO:0003700">
    <property type="term" value="F:DNA-binding transcription factor activity"/>
    <property type="evidence" value="ECO:0007669"/>
    <property type="project" value="TreeGrafter"/>
</dbReference>
<dbReference type="SUPFAM" id="SSF47413">
    <property type="entry name" value="lambda repressor-like DNA-binding domains"/>
    <property type="match status" value="1"/>
</dbReference>
<dbReference type="RefSeq" id="WP_072849543.1">
    <property type="nucleotide sequence ID" value="NZ_FQVI01000003.1"/>
</dbReference>
<dbReference type="GO" id="GO:0005829">
    <property type="term" value="C:cytosol"/>
    <property type="evidence" value="ECO:0007669"/>
    <property type="project" value="TreeGrafter"/>
</dbReference>
<dbReference type="Gene3D" id="2.60.120.10">
    <property type="entry name" value="Jelly Rolls"/>
    <property type="match status" value="1"/>
</dbReference>
<dbReference type="CDD" id="cd00592">
    <property type="entry name" value="HTH_MerR-like"/>
    <property type="match status" value="1"/>
</dbReference>
<dbReference type="PANTHER" id="PTHR46797">
    <property type="entry name" value="HTH-TYPE TRANSCRIPTIONAL REGULATOR"/>
    <property type="match status" value="1"/>
</dbReference>
<dbReference type="OrthoDB" id="9814553at2"/>
<evidence type="ECO:0000313" key="4">
    <source>
        <dbReference type="EMBL" id="SHE61249.1"/>
    </source>
</evidence>
<dbReference type="InterPro" id="IPR014710">
    <property type="entry name" value="RmlC-like_jellyroll"/>
</dbReference>
<evidence type="ECO:0000256" key="1">
    <source>
        <dbReference type="ARBA" id="ARBA00023125"/>
    </source>
</evidence>
<dbReference type="InterPro" id="IPR010982">
    <property type="entry name" value="Lambda_DNA-bd_dom_sf"/>
</dbReference>
<dbReference type="Pfam" id="PF00376">
    <property type="entry name" value="MerR"/>
    <property type="match status" value="1"/>
</dbReference>
<name>A0A1M4UX59_9CLOT</name>
<dbReference type="CDD" id="cd00093">
    <property type="entry name" value="HTH_XRE"/>
    <property type="match status" value="1"/>
</dbReference>
<dbReference type="Pfam" id="PF01381">
    <property type="entry name" value="HTH_3"/>
    <property type="match status" value="1"/>
</dbReference>
<sequence>MGEKTTHTHIKLNIKDAASMVGVSAATIRNWEKYGLFTARRTPSGYRFYDFNDIETLKKIRKYMVEEHFSASALKQTPLLNLIDPSASPQGIPVAEPQEAPGDASFSGAKWKEARERMQYTLEDAGSAMGISASYLSKIENDLANPSYDLLSKLADFYGETLIYFTKTGDEGSSLVLKDGDLPIDLGFEGVECRQLSNLQERVMHPTIFTLKPGGKSNGSHYHRGEEFAYVLSGKLRIVLNETEVYILKQGDSFSFKANIPHSYCNTTNKITTVLWVHCSV</sequence>
<dbReference type="PROSITE" id="PS50943">
    <property type="entry name" value="HTH_CROC1"/>
    <property type="match status" value="1"/>
</dbReference>
<dbReference type="InterPro" id="IPR001387">
    <property type="entry name" value="Cro/C1-type_HTH"/>
</dbReference>
<reference evidence="4 5" key="1">
    <citation type="submission" date="2016-11" db="EMBL/GenBank/DDBJ databases">
        <authorList>
            <person name="Jaros S."/>
            <person name="Januszkiewicz K."/>
            <person name="Wedrychowicz H."/>
        </authorList>
    </citation>
    <scope>NUCLEOTIDE SEQUENCE [LARGE SCALE GENOMIC DNA]</scope>
    <source>
        <strain evidence="4 5">DSM 17459</strain>
    </source>
</reference>
<dbReference type="SMART" id="SM00530">
    <property type="entry name" value="HTH_XRE"/>
    <property type="match status" value="1"/>
</dbReference>
<dbReference type="Gene3D" id="1.10.260.40">
    <property type="entry name" value="lambda repressor-like DNA-binding domains"/>
    <property type="match status" value="1"/>
</dbReference>
<dbReference type="Gene3D" id="1.10.1660.10">
    <property type="match status" value="1"/>
</dbReference>
<dbReference type="InterPro" id="IPR013096">
    <property type="entry name" value="Cupin_2"/>
</dbReference>
<dbReference type="InterPro" id="IPR009061">
    <property type="entry name" value="DNA-bd_dom_put_sf"/>
</dbReference>
<dbReference type="InterPro" id="IPR050807">
    <property type="entry name" value="TransReg_Diox_bact_type"/>
</dbReference>
<protein>
    <submittedName>
        <fullName evidence="4">Helix-turn-helix</fullName>
    </submittedName>
</protein>
<evidence type="ECO:0000259" key="2">
    <source>
        <dbReference type="PROSITE" id="PS50937"/>
    </source>
</evidence>
<gene>
    <name evidence="4" type="ORF">SAMN02745158_01020</name>
</gene>
<keyword evidence="1" id="KW-0238">DNA-binding</keyword>
<evidence type="ECO:0000313" key="5">
    <source>
        <dbReference type="Proteomes" id="UP000184245"/>
    </source>
</evidence>
<dbReference type="STRING" id="1122155.SAMN02745158_01020"/>
<dbReference type="Proteomes" id="UP000184245">
    <property type="component" value="Unassembled WGS sequence"/>
</dbReference>
<dbReference type="PANTHER" id="PTHR46797:SF1">
    <property type="entry name" value="METHYLPHOSPHONATE SYNTHASE"/>
    <property type="match status" value="1"/>
</dbReference>
<dbReference type="InterPro" id="IPR000551">
    <property type="entry name" value="MerR-type_HTH_dom"/>
</dbReference>
<keyword evidence="5" id="KW-1185">Reference proteome</keyword>
<dbReference type="Pfam" id="PF07883">
    <property type="entry name" value="Cupin_2"/>
    <property type="match status" value="1"/>
</dbReference>